<accession>A0AAV7T1K5</accession>
<keyword evidence="2" id="KW-1185">Reference proteome</keyword>
<gene>
    <name evidence="1" type="ORF">NDU88_001872</name>
</gene>
<dbReference type="AlphaFoldDB" id="A0AAV7T1K5"/>
<reference evidence="1" key="1">
    <citation type="journal article" date="2022" name="bioRxiv">
        <title>Sequencing and chromosome-scale assembly of the giantPleurodeles waltlgenome.</title>
        <authorList>
            <person name="Brown T."/>
            <person name="Elewa A."/>
            <person name="Iarovenko S."/>
            <person name="Subramanian E."/>
            <person name="Araus A.J."/>
            <person name="Petzold A."/>
            <person name="Susuki M."/>
            <person name="Suzuki K.-i.T."/>
            <person name="Hayashi T."/>
            <person name="Toyoda A."/>
            <person name="Oliveira C."/>
            <person name="Osipova E."/>
            <person name="Leigh N.D."/>
            <person name="Simon A."/>
            <person name="Yun M.H."/>
        </authorList>
    </citation>
    <scope>NUCLEOTIDE SEQUENCE</scope>
    <source>
        <strain evidence="1">20211129_DDA</strain>
        <tissue evidence="1">Liver</tissue>
    </source>
</reference>
<sequence length="239" mass="26237">MPCGAPPACWRCSRRPWPRRSVTAGVRITPKRATKEEVRGKRVWASISPQHTRTRVVIFHAGKSCVVFRHADSLFLWIAGITSCPGSVRGFSCLFSGCASVCGAARRNYGLTAGVTSISPLEVGLRGCASKLRSHGRRCVDFSSRGRVALSLRSRASDFQSSQEHRVNQRQCAVFFSPRIKLCVEIFGARSVHVKKRSLFGPETSGNRRQALSKPLESTFTARQEFSKAAGQQQGSSPL</sequence>
<dbReference type="EMBL" id="JANPWB010000007">
    <property type="protein sequence ID" value="KAJ1169991.1"/>
    <property type="molecule type" value="Genomic_DNA"/>
</dbReference>
<proteinExistence type="predicted"/>
<comment type="caution">
    <text evidence="1">The sequence shown here is derived from an EMBL/GenBank/DDBJ whole genome shotgun (WGS) entry which is preliminary data.</text>
</comment>
<dbReference type="Proteomes" id="UP001066276">
    <property type="component" value="Chromosome 4_1"/>
</dbReference>
<evidence type="ECO:0000313" key="2">
    <source>
        <dbReference type="Proteomes" id="UP001066276"/>
    </source>
</evidence>
<name>A0AAV7T1K5_PLEWA</name>
<organism evidence="1 2">
    <name type="scientific">Pleurodeles waltl</name>
    <name type="common">Iberian ribbed newt</name>
    <dbReference type="NCBI Taxonomy" id="8319"/>
    <lineage>
        <taxon>Eukaryota</taxon>
        <taxon>Metazoa</taxon>
        <taxon>Chordata</taxon>
        <taxon>Craniata</taxon>
        <taxon>Vertebrata</taxon>
        <taxon>Euteleostomi</taxon>
        <taxon>Amphibia</taxon>
        <taxon>Batrachia</taxon>
        <taxon>Caudata</taxon>
        <taxon>Salamandroidea</taxon>
        <taxon>Salamandridae</taxon>
        <taxon>Pleurodelinae</taxon>
        <taxon>Pleurodeles</taxon>
    </lineage>
</organism>
<protein>
    <submittedName>
        <fullName evidence="1">Uncharacterized protein</fullName>
    </submittedName>
</protein>
<evidence type="ECO:0000313" key="1">
    <source>
        <dbReference type="EMBL" id="KAJ1169991.1"/>
    </source>
</evidence>